<reference evidence="2" key="1">
    <citation type="journal article" date="2012" name="Proc. Natl. Acad. Sci. U.S.A.">
        <title>Antigenic diversity is generated by distinct evolutionary mechanisms in African trypanosome species.</title>
        <authorList>
            <person name="Jackson A.P."/>
            <person name="Berry A."/>
            <person name="Aslett M."/>
            <person name="Allison H.C."/>
            <person name="Burton P."/>
            <person name="Vavrova-Anderson J."/>
            <person name="Brown R."/>
            <person name="Browne H."/>
            <person name="Corton N."/>
            <person name="Hauser H."/>
            <person name="Gamble J."/>
            <person name="Gilderthorp R."/>
            <person name="Marcello L."/>
            <person name="McQuillan J."/>
            <person name="Otto T.D."/>
            <person name="Quail M.A."/>
            <person name="Sanders M.J."/>
            <person name="van Tonder A."/>
            <person name="Ginger M.L."/>
            <person name="Field M.C."/>
            <person name="Barry J.D."/>
            <person name="Hertz-Fowler C."/>
            <person name="Berriman M."/>
        </authorList>
    </citation>
    <scope>NUCLEOTIDE SEQUENCE</scope>
    <source>
        <strain evidence="2">Y486</strain>
    </source>
</reference>
<dbReference type="Pfam" id="PF00498">
    <property type="entry name" value="FHA"/>
    <property type="match status" value="1"/>
</dbReference>
<accession>G0UBK5</accession>
<dbReference type="InterPro" id="IPR000253">
    <property type="entry name" value="FHA_dom"/>
</dbReference>
<gene>
    <name evidence="2" type="ORF">TVY486_1106860</name>
</gene>
<name>G0UBK5_TRYVY</name>
<proteinExistence type="predicted"/>
<evidence type="ECO:0000313" key="2">
    <source>
        <dbReference type="EMBL" id="CCC53202.1"/>
    </source>
</evidence>
<protein>
    <recommendedName>
        <fullName evidence="1">FHA domain-containing protein</fullName>
    </recommendedName>
</protein>
<dbReference type="Gene3D" id="2.60.200.20">
    <property type="match status" value="1"/>
</dbReference>
<organism evidence="2">
    <name type="scientific">Trypanosoma vivax (strain Y486)</name>
    <dbReference type="NCBI Taxonomy" id="1055687"/>
    <lineage>
        <taxon>Eukaryota</taxon>
        <taxon>Discoba</taxon>
        <taxon>Euglenozoa</taxon>
        <taxon>Kinetoplastea</taxon>
        <taxon>Metakinetoplastina</taxon>
        <taxon>Trypanosomatida</taxon>
        <taxon>Trypanosomatidae</taxon>
        <taxon>Trypanosoma</taxon>
        <taxon>Duttonella</taxon>
    </lineage>
</organism>
<dbReference type="AlphaFoldDB" id="G0UBK5"/>
<sequence>RDRLAEEDRLCRNFLGSTEHRMGQVEDDDNVELDSTLLLPLGSDREKNTGVITFGSAALGPLVSRQHCVLLVTRCRPPLAREGQSGALPGLWCALRVRDCNSKNGTFVNGIRLASGAMSSPVAFNLFDEKVSYEPLLTLEFGAGAKLAAGQPMSASRLQLRFRVFVRCLVQPEYFYWMLDFMHSRVADKADTDSGCVACSEHGRDALEVCASAAIKGGSGGDVIPAANGDGSECTSVLRRSATPLREDSSDRSAVSLSPLIVKRRTVGHRVGLCGRNTSPSVNGQLAAGKPLFGKVLGAGRKWSGRHQLEAEGDEACPSLDPHAAGCLSLVSSQENNADPLPRREAICPGYEGVMHNWDGAPRCAAPPPLPCGDASTAPGKKRGRSPVPAGSFKELMMDLIGCVPQRNCGRGYAAGGGAAKANQK</sequence>
<dbReference type="EMBL" id="HE573027">
    <property type="protein sequence ID" value="CCC53202.1"/>
    <property type="molecule type" value="Genomic_DNA"/>
</dbReference>
<dbReference type="InterPro" id="IPR008984">
    <property type="entry name" value="SMAD_FHA_dom_sf"/>
</dbReference>
<dbReference type="PROSITE" id="PS50006">
    <property type="entry name" value="FHA_DOMAIN"/>
    <property type="match status" value="1"/>
</dbReference>
<dbReference type="SUPFAM" id="SSF49879">
    <property type="entry name" value="SMAD/FHA domain"/>
    <property type="match status" value="1"/>
</dbReference>
<dbReference type="CDD" id="cd00060">
    <property type="entry name" value="FHA"/>
    <property type="match status" value="1"/>
</dbReference>
<dbReference type="VEuPathDB" id="TriTrypDB:TvY486_1106860"/>
<feature type="domain" description="FHA" evidence="1">
    <location>
        <begin position="39"/>
        <end position="113"/>
    </location>
</feature>
<feature type="non-terminal residue" evidence="2">
    <location>
        <position position="1"/>
    </location>
</feature>
<evidence type="ECO:0000259" key="1">
    <source>
        <dbReference type="PROSITE" id="PS50006"/>
    </source>
</evidence>